<dbReference type="AlphaFoldDB" id="S5YUF0"/>
<evidence type="ECO:0000313" key="2">
    <source>
        <dbReference type="Proteomes" id="UP000015480"/>
    </source>
</evidence>
<protein>
    <submittedName>
        <fullName evidence="1">Uncharacterized protein</fullName>
    </submittedName>
</protein>
<keyword evidence="2" id="KW-1185">Reference proteome</keyword>
<gene>
    <name evidence="1" type="ORF">JCM7686_1770</name>
</gene>
<dbReference type="EMBL" id="CP006650">
    <property type="protein sequence ID" value="AGT08871.1"/>
    <property type="molecule type" value="Genomic_DNA"/>
</dbReference>
<dbReference type="PATRIC" id="fig|1367847.3.peg.1753"/>
<proteinExistence type="predicted"/>
<dbReference type="HOGENOM" id="CLU_2438105_0_0_5"/>
<reference evidence="1 2" key="1">
    <citation type="journal article" date="2014" name="BMC Genomics">
        <title>Architecture and functions of a multipartite genome of the methylotrophic bacterium Paracoccus aminophilus JCM 7686, containing primary and secondary chromids.</title>
        <authorList>
            <person name="Dziewit L."/>
            <person name="Czarnecki J."/>
            <person name="Wibberg D."/>
            <person name="Radlinska M."/>
            <person name="Mrozek P."/>
            <person name="Szymczak M."/>
            <person name="Schluter A."/>
            <person name="Puhler A."/>
            <person name="Bartosik D."/>
        </authorList>
    </citation>
    <scope>NUCLEOTIDE SEQUENCE [LARGE SCALE GENOMIC DNA]</scope>
    <source>
        <strain evidence="1">JCM 7686</strain>
    </source>
</reference>
<dbReference type="STRING" id="1367847.JCM7686_1770"/>
<organism evidence="1 2">
    <name type="scientific">Paracoccus aminophilus JCM 7686</name>
    <dbReference type="NCBI Taxonomy" id="1367847"/>
    <lineage>
        <taxon>Bacteria</taxon>
        <taxon>Pseudomonadati</taxon>
        <taxon>Pseudomonadota</taxon>
        <taxon>Alphaproteobacteria</taxon>
        <taxon>Rhodobacterales</taxon>
        <taxon>Paracoccaceae</taxon>
        <taxon>Paracoccus</taxon>
    </lineage>
</organism>
<accession>S5YUF0</accession>
<evidence type="ECO:0000313" key="1">
    <source>
        <dbReference type="EMBL" id="AGT08871.1"/>
    </source>
</evidence>
<dbReference type="KEGG" id="pami:JCM7686_1770"/>
<dbReference type="Proteomes" id="UP000015480">
    <property type="component" value="Chromosome"/>
</dbReference>
<sequence length="90" mass="9929">MPGSLFSLRHMMLASMRCRSCGLPSTKTLTSNREKIDMETQGLGGMLADMKSSQQEALAFQTEVNKQSMLFNSAMAAKDAEKKAWDKVHG</sequence>
<name>S5YUF0_PARAH</name>